<gene>
    <name evidence="1" type="ORF">CYMTET_13944</name>
</gene>
<dbReference type="AlphaFoldDB" id="A0AAE0GHL9"/>
<dbReference type="EMBL" id="LGRX02005622">
    <property type="protein sequence ID" value="KAK3278093.1"/>
    <property type="molecule type" value="Genomic_DNA"/>
</dbReference>
<dbReference type="Proteomes" id="UP001190700">
    <property type="component" value="Unassembled WGS sequence"/>
</dbReference>
<name>A0AAE0GHL9_9CHLO</name>
<evidence type="ECO:0000313" key="1">
    <source>
        <dbReference type="EMBL" id="KAK3278093.1"/>
    </source>
</evidence>
<accession>A0AAE0GHL9</accession>
<reference evidence="1 2" key="1">
    <citation type="journal article" date="2015" name="Genome Biol. Evol.">
        <title>Comparative Genomics of a Bacterivorous Green Alga Reveals Evolutionary Causalities and Consequences of Phago-Mixotrophic Mode of Nutrition.</title>
        <authorList>
            <person name="Burns J.A."/>
            <person name="Paasch A."/>
            <person name="Narechania A."/>
            <person name="Kim E."/>
        </authorList>
    </citation>
    <scope>NUCLEOTIDE SEQUENCE [LARGE SCALE GENOMIC DNA]</scope>
    <source>
        <strain evidence="1 2">PLY_AMNH</strain>
    </source>
</reference>
<dbReference type="SUPFAM" id="SSF53335">
    <property type="entry name" value="S-adenosyl-L-methionine-dependent methyltransferases"/>
    <property type="match status" value="1"/>
</dbReference>
<dbReference type="InterPro" id="IPR029063">
    <property type="entry name" value="SAM-dependent_MTases_sf"/>
</dbReference>
<proteinExistence type="predicted"/>
<keyword evidence="2" id="KW-1185">Reference proteome</keyword>
<organism evidence="1 2">
    <name type="scientific">Cymbomonas tetramitiformis</name>
    <dbReference type="NCBI Taxonomy" id="36881"/>
    <lineage>
        <taxon>Eukaryota</taxon>
        <taxon>Viridiplantae</taxon>
        <taxon>Chlorophyta</taxon>
        <taxon>Pyramimonadophyceae</taxon>
        <taxon>Pyramimonadales</taxon>
        <taxon>Pyramimonadaceae</taxon>
        <taxon>Cymbomonas</taxon>
    </lineage>
</organism>
<dbReference type="Gene3D" id="3.40.50.150">
    <property type="entry name" value="Vaccinia Virus protein VP39"/>
    <property type="match status" value="1"/>
</dbReference>
<protein>
    <submittedName>
        <fullName evidence="1">Uncharacterized protein</fullName>
    </submittedName>
</protein>
<comment type="caution">
    <text evidence="1">The sequence shown here is derived from an EMBL/GenBank/DDBJ whole genome shotgun (WGS) entry which is preliminary data.</text>
</comment>
<sequence length="205" mass="23024">MKLHSQEDTTNRDGLMSGTSYQTHDAAHLGASHIVLTDCTEESLDLARKNVRLCSEADLILNADMRMSVHHLRWEQDLGVKLYLHVNGGVDAPKDIGEPLDQNALFDVVLGSDLVYSIGHAGLLPRVIMRRLRPGGTAIIVTAIRNSTHHDEFVTSCRETRGLCNLKIQWKEVQQEFYSEEDAMEEEDFSRGFLIVTFTSAVEEE</sequence>
<evidence type="ECO:0000313" key="2">
    <source>
        <dbReference type="Proteomes" id="UP001190700"/>
    </source>
</evidence>